<dbReference type="InterPro" id="IPR011051">
    <property type="entry name" value="RmlC_Cupin_sf"/>
</dbReference>
<keyword evidence="3" id="KW-1185">Reference proteome</keyword>
<dbReference type="InterPro" id="IPR046058">
    <property type="entry name" value="WbuC_cupin"/>
</dbReference>
<evidence type="ECO:0000313" key="3">
    <source>
        <dbReference type="Proteomes" id="UP000809431"/>
    </source>
</evidence>
<proteinExistence type="predicted"/>
<organism evidence="2 3">
    <name type="scientific">Jeongeupia naejangsanensis</name>
    <dbReference type="NCBI Taxonomy" id="613195"/>
    <lineage>
        <taxon>Bacteria</taxon>
        <taxon>Pseudomonadati</taxon>
        <taxon>Pseudomonadota</taxon>
        <taxon>Betaproteobacteria</taxon>
        <taxon>Neisseriales</taxon>
        <taxon>Chitinibacteraceae</taxon>
        <taxon>Jeongeupia</taxon>
    </lineage>
</organism>
<dbReference type="SUPFAM" id="SSF51182">
    <property type="entry name" value="RmlC-like cupins"/>
    <property type="match status" value="1"/>
</dbReference>
<gene>
    <name evidence="2" type="ORF">JMJ54_16215</name>
</gene>
<sequence length="168" mass="18636">MIVQSFSPEYLVSLVKKGERAPRRRQHQNIHVDYEDPCQRFFNAVGVDSYIRPHRHSLDPKDETLIAVMGVFALITFDDEGLIQAVVKFGSEKFAASLDVGVGVNISPDTWHTVVALVDGSVLLELKAGPFNPDAAKEAAPWAPEEQTAAGLDYHSMLMEQVISRSSW</sequence>
<reference evidence="2 3" key="1">
    <citation type="submission" date="2021-01" db="EMBL/GenBank/DDBJ databases">
        <title>Draft Genome Sequence and Polyhydroxyalkanoate Biosynthetic Potential of Jeongeupia naejangsanensis Type Strain DSM 24253.</title>
        <authorList>
            <person name="Turrini P."/>
            <person name="Artuso I."/>
            <person name="Lugli G.A."/>
            <person name="Frangipani E."/>
            <person name="Ventura M."/>
            <person name="Visca P."/>
        </authorList>
    </citation>
    <scope>NUCLEOTIDE SEQUENCE [LARGE SCALE GENOMIC DNA]</scope>
    <source>
        <strain evidence="2 3">DSM 24253</strain>
    </source>
</reference>
<comment type="caution">
    <text evidence="2">The sequence shown here is derived from an EMBL/GenBank/DDBJ whole genome shotgun (WGS) entry which is preliminary data.</text>
</comment>
<dbReference type="EMBL" id="JAESND010000010">
    <property type="protein sequence ID" value="MBM3117381.1"/>
    <property type="molecule type" value="Genomic_DNA"/>
</dbReference>
<feature type="domain" description="Cupin fold metalloprotein WbuC cupin" evidence="1">
    <location>
        <begin position="9"/>
        <end position="86"/>
    </location>
</feature>
<protein>
    <submittedName>
        <fullName evidence="2">WbuC family cupin fold metalloprotein</fullName>
    </submittedName>
</protein>
<accession>A0ABS2BQX8</accession>
<evidence type="ECO:0000313" key="2">
    <source>
        <dbReference type="EMBL" id="MBM3117381.1"/>
    </source>
</evidence>
<evidence type="ECO:0000259" key="1">
    <source>
        <dbReference type="Pfam" id="PF19480"/>
    </source>
</evidence>
<dbReference type="Proteomes" id="UP000809431">
    <property type="component" value="Unassembled WGS sequence"/>
</dbReference>
<name>A0ABS2BQX8_9NEIS</name>
<dbReference type="Pfam" id="PF19480">
    <property type="entry name" value="DUF6016"/>
    <property type="match status" value="1"/>
</dbReference>
<dbReference type="CDD" id="cd07005">
    <property type="entry name" value="cupin_WbuC-like"/>
    <property type="match status" value="1"/>
</dbReference>
<dbReference type="NCBIfam" id="TIGR04366">
    <property type="entry name" value="cupin_WbuC"/>
    <property type="match status" value="1"/>
</dbReference>
<dbReference type="RefSeq" id="WP_203539603.1">
    <property type="nucleotide sequence ID" value="NZ_JAESND010000010.1"/>
</dbReference>
<dbReference type="InterPro" id="IPR027565">
    <property type="entry name" value="Cupin_WbuC"/>
</dbReference>